<proteinExistence type="predicted"/>
<evidence type="ECO:0000256" key="1">
    <source>
        <dbReference type="SAM" id="MobiDB-lite"/>
    </source>
</evidence>
<protein>
    <submittedName>
        <fullName evidence="2">Uncharacterized protein</fullName>
    </submittedName>
</protein>
<organism evidence="2 3">
    <name type="scientific">Trichonephila clavata</name>
    <name type="common">Joro spider</name>
    <name type="synonym">Nephila clavata</name>
    <dbReference type="NCBI Taxonomy" id="2740835"/>
    <lineage>
        <taxon>Eukaryota</taxon>
        <taxon>Metazoa</taxon>
        <taxon>Ecdysozoa</taxon>
        <taxon>Arthropoda</taxon>
        <taxon>Chelicerata</taxon>
        <taxon>Arachnida</taxon>
        <taxon>Araneae</taxon>
        <taxon>Araneomorphae</taxon>
        <taxon>Entelegynae</taxon>
        <taxon>Araneoidea</taxon>
        <taxon>Nephilidae</taxon>
        <taxon>Trichonephila</taxon>
    </lineage>
</organism>
<reference evidence="2" key="1">
    <citation type="submission" date="2020-07" db="EMBL/GenBank/DDBJ databases">
        <title>Multicomponent nature underlies the extraordinary mechanical properties of spider dragline silk.</title>
        <authorList>
            <person name="Kono N."/>
            <person name="Nakamura H."/>
            <person name="Mori M."/>
            <person name="Yoshida Y."/>
            <person name="Ohtoshi R."/>
            <person name="Malay A.D."/>
            <person name="Moran D.A.P."/>
            <person name="Tomita M."/>
            <person name="Numata K."/>
            <person name="Arakawa K."/>
        </authorList>
    </citation>
    <scope>NUCLEOTIDE SEQUENCE</scope>
</reference>
<dbReference type="EMBL" id="BMAO01002316">
    <property type="protein sequence ID" value="GFQ79833.1"/>
    <property type="molecule type" value="Genomic_DNA"/>
</dbReference>
<keyword evidence="3" id="KW-1185">Reference proteome</keyword>
<name>A0A8X6KRJ3_TRICU</name>
<feature type="region of interest" description="Disordered" evidence="1">
    <location>
        <begin position="1"/>
        <end position="20"/>
    </location>
</feature>
<comment type="caution">
    <text evidence="2">The sequence shown here is derived from an EMBL/GenBank/DDBJ whole genome shotgun (WGS) entry which is preliminary data.</text>
</comment>
<evidence type="ECO:0000313" key="2">
    <source>
        <dbReference type="EMBL" id="GFQ79833.1"/>
    </source>
</evidence>
<dbReference type="OrthoDB" id="6421799at2759"/>
<sequence length="72" mass="8403">MPLGTTCLDEGRNPRGDSREMAGIAGRKDFMYAFLWHPSRLLSRLVLPSGQLHQLEKLLLKTWVYDWEEEEI</sequence>
<gene>
    <name evidence="2" type="ORF">TNCT_308611</name>
</gene>
<evidence type="ECO:0000313" key="3">
    <source>
        <dbReference type="Proteomes" id="UP000887116"/>
    </source>
</evidence>
<accession>A0A8X6KRJ3</accession>
<dbReference type="AlphaFoldDB" id="A0A8X6KRJ3"/>
<feature type="compositionally biased region" description="Basic and acidic residues" evidence="1">
    <location>
        <begin position="9"/>
        <end position="20"/>
    </location>
</feature>
<dbReference type="Proteomes" id="UP000887116">
    <property type="component" value="Unassembled WGS sequence"/>
</dbReference>